<reference evidence="14" key="1">
    <citation type="submission" date="2018-06" db="EMBL/GenBank/DDBJ databases">
        <authorList>
            <person name="Zhirakovskaya E."/>
        </authorList>
    </citation>
    <scope>NUCLEOTIDE SEQUENCE</scope>
</reference>
<proteinExistence type="predicted"/>
<keyword evidence="6" id="KW-0479">Metal-binding</keyword>
<dbReference type="Gene3D" id="3.30.2010.10">
    <property type="entry name" value="Metalloproteases ('zincins'), catalytic domain"/>
    <property type="match status" value="1"/>
</dbReference>
<protein>
    <recommendedName>
        <fullName evidence="13">Peptidase M48 domain-containing protein</fullName>
    </recommendedName>
</protein>
<dbReference type="GO" id="GO:0005886">
    <property type="term" value="C:plasma membrane"/>
    <property type="evidence" value="ECO:0007669"/>
    <property type="project" value="UniProtKB-SubCell"/>
</dbReference>
<dbReference type="GO" id="GO:0006508">
    <property type="term" value="P:proteolysis"/>
    <property type="evidence" value="ECO:0007669"/>
    <property type="project" value="UniProtKB-KW"/>
</dbReference>
<evidence type="ECO:0000256" key="11">
    <source>
        <dbReference type="ARBA" id="ARBA00023136"/>
    </source>
</evidence>
<feature type="transmembrane region" description="Helical" evidence="12">
    <location>
        <begin position="164"/>
        <end position="189"/>
    </location>
</feature>
<keyword evidence="11 12" id="KW-0472">Membrane</keyword>
<feature type="transmembrane region" description="Helical" evidence="12">
    <location>
        <begin position="25"/>
        <end position="47"/>
    </location>
</feature>
<sequence>MFQSAENYLAPLDDAARRRHRLRNFLHTVLLLAAGIGLLSLTALTIFGIEGLVWAAMATGISLYFSSRLSPQVILGLYRARALSRKTFPQGWQVMDALSARAGLPETPQLYYVPSSNMNAFAVGRPGNAAIAVTDGLIRGLTLRQFAAVMAHEMSHIRNGDIKVMALADMVTRLTNSMAFVGLFMLMMYLPQLAGNGDAPWLVIASLIVAPTFAGLLQLALSRTREYEADLDAVGLTGDPEGLATALLALEKKHGAIWEGLVPPGGRIPDPSLLRTHPKTEERVRRLRELEKPLYDPALSTSVPLVPPDGEPVTGRPRYRMTGTWY</sequence>
<evidence type="ECO:0000259" key="13">
    <source>
        <dbReference type="Pfam" id="PF01435"/>
    </source>
</evidence>
<dbReference type="GO" id="GO:0004222">
    <property type="term" value="F:metalloendopeptidase activity"/>
    <property type="evidence" value="ECO:0007669"/>
    <property type="project" value="InterPro"/>
</dbReference>
<dbReference type="InterPro" id="IPR050083">
    <property type="entry name" value="HtpX_protease"/>
</dbReference>
<dbReference type="AlphaFoldDB" id="A0A3B0TCP0"/>
<dbReference type="GO" id="GO:0046872">
    <property type="term" value="F:metal ion binding"/>
    <property type="evidence" value="ECO:0007669"/>
    <property type="project" value="UniProtKB-KW"/>
</dbReference>
<keyword evidence="4" id="KW-0645">Protease</keyword>
<keyword evidence="7" id="KW-0378">Hydrolase</keyword>
<evidence type="ECO:0000256" key="2">
    <source>
        <dbReference type="ARBA" id="ARBA00004651"/>
    </source>
</evidence>
<dbReference type="Pfam" id="PF01435">
    <property type="entry name" value="Peptidase_M48"/>
    <property type="match status" value="1"/>
</dbReference>
<accession>A0A3B0TCP0</accession>
<comment type="subcellular location">
    <subcellularLocation>
        <location evidence="2">Cell membrane</location>
        <topology evidence="2">Multi-pass membrane protein</topology>
    </subcellularLocation>
</comment>
<dbReference type="InterPro" id="IPR001915">
    <property type="entry name" value="Peptidase_M48"/>
</dbReference>
<evidence type="ECO:0000256" key="3">
    <source>
        <dbReference type="ARBA" id="ARBA00022475"/>
    </source>
</evidence>
<keyword evidence="5 12" id="KW-0812">Transmembrane</keyword>
<name>A0A3B0TCP0_9ZZZZ</name>
<comment type="cofactor">
    <cofactor evidence="1">
        <name>Zn(2+)</name>
        <dbReference type="ChEBI" id="CHEBI:29105"/>
    </cofactor>
</comment>
<evidence type="ECO:0000313" key="14">
    <source>
        <dbReference type="EMBL" id="VAW16411.1"/>
    </source>
</evidence>
<feature type="domain" description="Peptidase M48" evidence="13">
    <location>
        <begin position="93"/>
        <end position="290"/>
    </location>
</feature>
<dbReference type="PANTHER" id="PTHR43221">
    <property type="entry name" value="PROTEASE HTPX"/>
    <property type="match status" value="1"/>
</dbReference>
<evidence type="ECO:0000256" key="5">
    <source>
        <dbReference type="ARBA" id="ARBA00022692"/>
    </source>
</evidence>
<feature type="transmembrane region" description="Helical" evidence="12">
    <location>
        <begin position="53"/>
        <end position="78"/>
    </location>
</feature>
<evidence type="ECO:0000256" key="8">
    <source>
        <dbReference type="ARBA" id="ARBA00022833"/>
    </source>
</evidence>
<keyword evidence="10" id="KW-0482">Metalloprotease</keyword>
<evidence type="ECO:0000256" key="9">
    <source>
        <dbReference type="ARBA" id="ARBA00022989"/>
    </source>
</evidence>
<evidence type="ECO:0000256" key="12">
    <source>
        <dbReference type="SAM" id="Phobius"/>
    </source>
</evidence>
<evidence type="ECO:0000256" key="4">
    <source>
        <dbReference type="ARBA" id="ARBA00022670"/>
    </source>
</evidence>
<keyword evidence="3" id="KW-1003">Cell membrane</keyword>
<feature type="transmembrane region" description="Helical" evidence="12">
    <location>
        <begin position="201"/>
        <end position="221"/>
    </location>
</feature>
<gene>
    <name evidence="14" type="ORF">MNBD_ALPHA09-217</name>
</gene>
<dbReference type="PANTHER" id="PTHR43221:SF1">
    <property type="entry name" value="PROTEASE HTPX"/>
    <property type="match status" value="1"/>
</dbReference>
<evidence type="ECO:0000256" key="1">
    <source>
        <dbReference type="ARBA" id="ARBA00001947"/>
    </source>
</evidence>
<dbReference type="EMBL" id="UOEM01000097">
    <property type="protein sequence ID" value="VAW16411.1"/>
    <property type="molecule type" value="Genomic_DNA"/>
</dbReference>
<keyword evidence="9 12" id="KW-1133">Transmembrane helix</keyword>
<evidence type="ECO:0000256" key="10">
    <source>
        <dbReference type="ARBA" id="ARBA00023049"/>
    </source>
</evidence>
<evidence type="ECO:0000256" key="6">
    <source>
        <dbReference type="ARBA" id="ARBA00022723"/>
    </source>
</evidence>
<keyword evidence="8" id="KW-0862">Zinc</keyword>
<evidence type="ECO:0000256" key="7">
    <source>
        <dbReference type="ARBA" id="ARBA00022801"/>
    </source>
</evidence>
<dbReference type="CDD" id="cd07339">
    <property type="entry name" value="M48B_HtpX_like"/>
    <property type="match status" value="1"/>
</dbReference>
<organism evidence="14">
    <name type="scientific">hydrothermal vent metagenome</name>
    <dbReference type="NCBI Taxonomy" id="652676"/>
    <lineage>
        <taxon>unclassified sequences</taxon>
        <taxon>metagenomes</taxon>
        <taxon>ecological metagenomes</taxon>
    </lineage>
</organism>